<keyword evidence="3" id="KW-1185">Reference proteome</keyword>
<dbReference type="Gramene" id="ORGLA11G0184300.1">
    <property type="protein sequence ID" value="ORGLA11G0184300.1"/>
    <property type="gene ID" value="ORGLA11G0184300"/>
</dbReference>
<protein>
    <submittedName>
        <fullName evidence="2">Uncharacterized protein</fullName>
    </submittedName>
</protein>
<dbReference type="AlphaFoldDB" id="I1R251"/>
<feature type="region of interest" description="Disordered" evidence="1">
    <location>
        <begin position="66"/>
        <end position="109"/>
    </location>
</feature>
<organism evidence="2 3">
    <name type="scientific">Oryza glaberrima</name>
    <name type="common">African rice</name>
    <dbReference type="NCBI Taxonomy" id="4538"/>
    <lineage>
        <taxon>Eukaryota</taxon>
        <taxon>Viridiplantae</taxon>
        <taxon>Streptophyta</taxon>
        <taxon>Embryophyta</taxon>
        <taxon>Tracheophyta</taxon>
        <taxon>Spermatophyta</taxon>
        <taxon>Magnoliopsida</taxon>
        <taxon>Liliopsida</taxon>
        <taxon>Poales</taxon>
        <taxon>Poaceae</taxon>
        <taxon>BOP clade</taxon>
        <taxon>Oryzoideae</taxon>
        <taxon>Oryzeae</taxon>
        <taxon>Oryzinae</taxon>
        <taxon>Oryza</taxon>
    </lineage>
</organism>
<evidence type="ECO:0000313" key="3">
    <source>
        <dbReference type="Proteomes" id="UP000007306"/>
    </source>
</evidence>
<name>I1R251_ORYGL</name>
<reference evidence="2" key="1">
    <citation type="submission" date="2015-06" db="UniProtKB">
        <authorList>
            <consortium name="EnsemblPlants"/>
        </authorList>
    </citation>
    <scope>IDENTIFICATION</scope>
</reference>
<dbReference type="EnsemblPlants" id="ORGLA11G0184300.1">
    <property type="protein sequence ID" value="ORGLA11G0184300.1"/>
    <property type="gene ID" value="ORGLA11G0184300"/>
</dbReference>
<accession>I1R251</accession>
<evidence type="ECO:0000256" key="1">
    <source>
        <dbReference type="SAM" id="MobiDB-lite"/>
    </source>
</evidence>
<proteinExistence type="predicted"/>
<dbReference type="Proteomes" id="UP000007306">
    <property type="component" value="Chromosome 11"/>
</dbReference>
<dbReference type="HOGENOM" id="CLU_2188091_0_0_1"/>
<reference evidence="2 3" key="2">
    <citation type="submission" date="2018-04" db="EMBL/GenBank/DDBJ databases">
        <title>OglaRS2 (Oryza glaberrima Reference Sequence Version 2).</title>
        <authorList>
            <person name="Zhang J."/>
            <person name="Kudrna D."/>
            <person name="Lee S."/>
            <person name="Talag J."/>
            <person name="Rajasekar S."/>
            <person name="Wing R.A."/>
        </authorList>
    </citation>
    <scope>NUCLEOTIDE SEQUENCE [LARGE SCALE GENOMIC DNA]</scope>
    <source>
        <strain evidence="2 3">cv. IRGC 96717</strain>
    </source>
</reference>
<sequence>MVVGRPSRRHSTLSRGRLAPLRYKMEPAPCVLSLFASSRVSPWPHHLSLPPPSLSRAAGRLQPPLLSRLCSGRPRRRHPRPGRCIPSPGIASVSRGDHRRHVPAGNQWC</sequence>
<evidence type="ECO:0000313" key="2">
    <source>
        <dbReference type="EnsemblPlants" id="ORGLA11G0184300.1"/>
    </source>
</evidence>